<dbReference type="RefSeq" id="XP_024726173.1">
    <property type="nucleotide sequence ID" value="XM_024871686.1"/>
</dbReference>
<dbReference type="PANTHER" id="PTHR35910">
    <property type="entry name" value="2EXR DOMAIN-CONTAINING PROTEIN"/>
    <property type="match status" value="1"/>
</dbReference>
<dbReference type="Pfam" id="PF20150">
    <property type="entry name" value="2EXR"/>
    <property type="match status" value="1"/>
</dbReference>
<feature type="compositionally biased region" description="Polar residues" evidence="1">
    <location>
        <begin position="297"/>
        <end position="310"/>
    </location>
</feature>
<sequence length="346" mass="39971">MESTRNWQQKTLSTFPLFSRLPVEIRNQIWKTSLAPRIVKWMRMEDENIFEVPSKTLPLLSVNRESREAAFFYGEYRKVSADPRTMYFSPIIDYLLFDPGWIDLVGHANVSRLDPINTLLPELSNIRNIMVHPNYTEERKIPTALFENLRSLQRVLVAVDEKMIGAQRKHMVATVYDIDKYFMFTAKQRIPDIKRPYIAVGCVGWVGAERHRWHHPSEDHRRLVAVFDNEDQMAEHAVSLRDEEWKYVQERFKKGRPNSILKFRQTTGDSGRQSLSSSLGSSAAQPPSYSEPPIMQVTDSAEAESSTQDGTLYARNKRPRVDGDFQGLQTVNSESDEELPGYDQIS</sequence>
<gene>
    <name evidence="3" type="ORF">K444DRAFT_296587</name>
</gene>
<evidence type="ECO:0000256" key="1">
    <source>
        <dbReference type="SAM" id="MobiDB-lite"/>
    </source>
</evidence>
<keyword evidence="4" id="KW-1185">Reference proteome</keyword>
<evidence type="ECO:0000313" key="4">
    <source>
        <dbReference type="Proteomes" id="UP000235371"/>
    </source>
</evidence>
<accession>A0A2J6SET1</accession>
<organism evidence="3 4">
    <name type="scientific">Hyaloscypha bicolor E</name>
    <dbReference type="NCBI Taxonomy" id="1095630"/>
    <lineage>
        <taxon>Eukaryota</taxon>
        <taxon>Fungi</taxon>
        <taxon>Dikarya</taxon>
        <taxon>Ascomycota</taxon>
        <taxon>Pezizomycotina</taxon>
        <taxon>Leotiomycetes</taxon>
        <taxon>Helotiales</taxon>
        <taxon>Hyaloscyphaceae</taxon>
        <taxon>Hyaloscypha</taxon>
        <taxon>Hyaloscypha bicolor</taxon>
    </lineage>
</organism>
<dbReference type="InterPro" id="IPR045518">
    <property type="entry name" value="2EXR"/>
</dbReference>
<evidence type="ECO:0000259" key="2">
    <source>
        <dbReference type="Pfam" id="PF20150"/>
    </source>
</evidence>
<evidence type="ECO:0000313" key="3">
    <source>
        <dbReference type="EMBL" id="PMD49269.1"/>
    </source>
</evidence>
<feature type="domain" description="2EXR" evidence="2">
    <location>
        <begin position="15"/>
        <end position="95"/>
    </location>
</feature>
<feature type="compositionally biased region" description="Low complexity" evidence="1">
    <location>
        <begin position="270"/>
        <end position="288"/>
    </location>
</feature>
<protein>
    <recommendedName>
        <fullName evidence="2">2EXR domain-containing protein</fullName>
    </recommendedName>
</protein>
<dbReference type="OrthoDB" id="3473305at2759"/>
<name>A0A2J6SET1_9HELO</name>
<dbReference type="GeneID" id="36579768"/>
<dbReference type="InParanoid" id="A0A2J6SET1"/>
<feature type="region of interest" description="Disordered" evidence="1">
    <location>
        <begin position="264"/>
        <end position="346"/>
    </location>
</feature>
<reference evidence="3 4" key="1">
    <citation type="submission" date="2016-04" db="EMBL/GenBank/DDBJ databases">
        <title>A degradative enzymes factory behind the ericoid mycorrhizal symbiosis.</title>
        <authorList>
            <consortium name="DOE Joint Genome Institute"/>
            <person name="Martino E."/>
            <person name="Morin E."/>
            <person name="Grelet G."/>
            <person name="Kuo A."/>
            <person name="Kohler A."/>
            <person name="Daghino S."/>
            <person name="Barry K."/>
            <person name="Choi C."/>
            <person name="Cichocki N."/>
            <person name="Clum A."/>
            <person name="Copeland A."/>
            <person name="Hainaut M."/>
            <person name="Haridas S."/>
            <person name="Labutti K."/>
            <person name="Lindquist E."/>
            <person name="Lipzen A."/>
            <person name="Khouja H.-R."/>
            <person name="Murat C."/>
            <person name="Ohm R."/>
            <person name="Olson A."/>
            <person name="Spatafora J."/>
            <person name="Veneault-Fourrey C."/>
            <person name="Henrissat B."/>
            <person name="Grigoriev I."/>
            <person name="Martin F."/>
            <person name="Perotto S."/>
        </authorList>
    </citation>
    <scope>NUCLEOTIDE SEQUENCE [LARGE SCALE GENOMIC DNA]</scope>
    <source>
        <strain evidence="3 4">E</strain>
    </source>
</reference>
<dbReference type="AlphaFoldDB" id="A0A2J6SET1"/>
<proteinExistence type="predicted"/>
<dbReference type="Proteomes" id="UP000235371">
    <property type="component" value="Unassembled WGS sequence"/>
</dbReference>
<dbReference type="EMBL" id="KZ613921">
    <property type="protein sequence ID" value="PMD49269.1"/>
    <property type="molecule type" value="Genomic_DNA"/>
</dbReference>
<dbReference type="PANTHER" id="PTHR35910:SF6">
    <property type="entry name" value="2EXR DOMAIN-CONTAINING PROTEIN"/>
    <property type="match status" value="1"/>
</dbReference>